<organism evidence="1">
    <name type="scientific">bioreactor metagenome</name>
    <dbReference type="NCBI Taxonomy" id="1076179"/>
    <lineage>
        <taxon>unclassified sequences</taxon>
        <taxon>metagenomes</taxon>
        <taxon>ecological metagenomes</taxon>
    </lineage>
</organism>
<dbReference type="EMBL" id="VSSQ01027670">
    <property type="protein sequence ID" value="MPM77034.1"/>
    <property type="molecule type" value="Genomic_DNA"/>
</dbReference>
<proteinExistence type="predicted"/>
<gene>
    <name evidence="1" type="ORF">SDC9_124033</name>
</gene>
<name>A0A645CJB6_9ZZZZ</name>
<protein>
    <submittedName>
        <fullName evidence="1">Uncharacterized protein</fullName>
    </submittedName>
</protein>
<dbReference type="AlphaFoldDB" id="A0A645CJB6"/>
<reference evidence="1" key="1">
    <citation type="submission" date="2019-08" db="EMBL/GenBank/DDBJ databases">
        <authorList>
            <person name="Kucharzyk K."/>
            <person name="Murdoch R.W."/>
            <person name="Higgins S."/>
            <person name="Loffler F."/>
        </authorList>
    </citation>
    <scope>NUCLEOTIDE SEQUENCE</scope>
</reference>
<sequence>MRFRRNNFSLVFFLQIIQITDNIQLLFRPQHQIHTVDGGNFIGFELGVTTGNHYKCAGMALDHSPNGLTPFLVGQFRNGTGIYDTNISLLPFPGTQYSGMKQLLADSRRFRKIQFATQCIICSRFIFKNSLIDHE</sequence>
<evidence type="ECO:0000313" key="1">
    <source>
        <dbReference type="EMBL" id="MPM77034.1"/>
    </source>
</evidence>
<comment type="caution">
    <text evidence="1">The sequence shown here is derived from an EMBL/GenBank/DDBJ whole genome shotgun (WGS) entry which is preliminary data.</text>
</comment>
<accession>A0A645CJB6</accession>